<dbReference type="EMBL" id="CP000268">
    <property type="protein sequence ID" value="ABD71996.1"/>
    <property type="molecule type" value="Genomic_DNA"/>
</dbReference>
<protein>
    <submittedName>
        <fullName evidence="2">Uncharacterized protein</fullName>
    </submittedName>
</protein>
<dbReference type="Proteomes" id="UP000008332">
    <property type="component" value="Plasmid unnamed1"/>
</dbReference>
<dbReference type="AlphaFoldDB" id="Q21QE9"/>
<feature type="compositionally biased region" description="Basic and acidic residues" evidence="1">
    <location>
        <begin position="1"/>
        <end position="12"/>
    </location>
</feature>
<dbReference type="OrthoDB" id="9980170at2"/>
<organism evidence="2 3">
    <name type="scientific">Albidiferax ferrireducens (strain ATCC BAA-621 / DSM 15236 / T118)</name>
    <name type="common">Rhodoferax ferrireducens</name>
    <dbReference type="NCBI Taxonomy" id="338969"/>
    <lineage>
        <taxon>Bacteria</taxon>
        <taxon>Pseudomonadati</taxon>
        <taxon>Pseudomonadota</taxon>
        <taxon>Betaproteobacteria</taxon>
        <taxon>Burkholderiales</taxon>
        <taxon>Comamonadaceae</taxon>
        <taxon>Rhodoferax</taxon>
    </lineage>
</organism>
<dbReference type="RefSeq" id="WP_011458743.1">
    <property type="nucleotide sequence ID" value="NC_007901.1"/>
</dbReference>
<keyword evidence="3" id="KW-1185">Reference proteome</keyword>
<keyword evidence="2" id="KW-0614">Plasmid</keyword>
<gene>
    <name evidence="2" type="ordered locus">Rfer_4310</name>
</gene>
<reference evidence="3" key="1">
    <citation type="submission" date="2006-02" db="EMBL/GenBank/DDBJ databases">
        <title>Complete sequence of plasmid 1 of Rhodoferax ferrireducens DSM 15236.</title>
        <authorList>
            <person name="Copeland A."/>
            <person name="Lucas S."/>
            <person name="Lapidus A."/>
            <person name="Barry K."/>
            <person name="Detter J.C."/>
            <person name="Glavina del Rio T."/>
            <person name="Hammon N."/>
            <person name="Israni S."/>
            <person name="Pitluck S."/>
            <person name="Brettin T."/>
            <person name="Bruce D."/>
            <person name="Han C."/>
            <person name="Tapia R."/>
            <person name="Gilna P."/>
            <person name="Kiss H."/>
            <person name="Schmutz J."/>
            <person name="Larimer F."/>
            <person name="Land M."/>
            <person name="Kyrpides N."/>
            <person name="Ivanova N."/>
            <person name="Richardson P."/>
        </authorList>
    </citation>
    <scope>NUCLEOTIDE SEQUENCE [LARGE SCALE GENOMIC DNA]</scope>
    <source>
        <strain evidence="3">ATCC BAA-621 / DSM 15236 / T118</strain>
        <plasmid evidence="3">Plasmid pDSM15236</plasmid>
    </source>
</reference>
<name>Q21QE9_ALBFT</name>
<geneLocation type="plasmid" evidence="3">
    <name>pDSM15236</name>
</geneLocation>
<accession>Q21QE9</accession>
<feature type="region of interest" description="Disordered" evidence="1">
    <location>
        <begin position="1"/>
        <end position="26"/>
    </location>
</feature>
<sequence>MDLHPNEIRDFLARAPKRRSPNGQGFVNNTHSRFKWLCDIAHGTLNEKINRRAGVSDPCKPWVNPVWSAIRRHSRKKHRQTIDRS</sequence>
<evidence type="ECO:0000313" key="2">
    <source>
        <dbReference type="EMBL" id="ABD71996.1"/>
    </source>
</evidence>
<evidence type="ECO:0000256" key="1">
    <source>
        <dbReference type="SAM" id="MobiDB-lite"/>
    </source>
</evidence>
<dbReference type="HOGENOM" id="CLU_2510479_0_0_4"/>
<evidence type="ECO:0000313" key="3">
    <source>
        <dbReference type="Proteomes" id="UP000008332"/>
    </source>
</evidence>
<dbReference type="KEGG" id="rfr:Rfer_4310"/>
<proteinExistence type="predicted"/>